<feature type="transmembrane region" description="Helical" evidence="2">
    <location>
        <begin position="148"/>
        <end position="169"/>
    </location>
</feature>
<gene>
    <name evidence="4" type="ORF">WMW71_10700</name>
</gene>
<dbReference type="RefSeq" id="WP_187661195.1">
    <property type="nucleotide sequence ID" value="NZ_JACTAB010000010.1"/>
</dbReference>
<feature type="transmembrane region" description="Helical" evidence="2">
    <location>
        <begin position="99"/>
        <end position="118"/>
    </location>
</feature>
<name>A0ABU9E2D1_9FLAO</name>
<keyword evidence="2" id="KW-1133">Transmembrane helix</keyword>
<feature type="transmembrane region" description="Helical" evidence="2">
    <location>
        <begin position="190"/>
        <end position="215"/>
    </location>
</feature>
<dbReference type="Gene3D" id="1.10.10.60">
    <property type="entry name" value="Homeodomain-like"/>
    <property type="match status" value="1"/>
</dbReference>
<reference evidence="4 5" key="1">
    <citation type="submission" date="2024-04" db="EMBL/GenBank/DDBJ databases">
        <title>draft genome sequnece of Flavobacterium buctense JCM 30750.</title>
        <authorList>
            <person name="Kim D.-U."/>
        </authorList>
    </citation>
    <scope>NUCLEOTIDE SEQUENCE [LARGE SCALE GENOMIC DNA]</scope>
    <source>
        <strain evidence="4 5">JCM 30750</strain>
    </source>
</reference>
<evidence type="ECO:0000256" key="1">
    <source>
        <dbReference type="ARBA" id="ARBA00023125"/>
    </source>
</evidence>
<protein>
    <submittedName>
        <fullName evidence="4">Helix-turn-helix domain-containing protein</fullName>
    </submittedName>
</protein>
<proteinExistence type="predicted"/>
<feature type="transmembrane region" description="Helical" evidence="2">
    <location>
        <begin position="221"/>
        <end position="239"/>
    </location>
</feature>
<dbReference type="Proteomes" id="UP001491349">
    <property type="component" value="Unassembled WGS sequence"/>
</dbReference>
<keyword evidence="5" id="KW-1185">Reference proteome</keyword>
<dbReference type="SMART" id="SM00342">
    <property type="entry name" value="HTH_ARAC"/>
    <property type="match status" value="1"/>
</dbReference>
<evidence type="ECO:0000256" key="2">
    <source>
        <dbReference type="SAM" id="Phobius"/>
    </source>
</evidence>
<evidence type="ECO:0000313" key="5">
    <source>
        <dbReference type="Proteomes" id="UP001491349"/>
    </source>
</evidence>
<dbReference type="Pfam" id="PF12833">
    <property type="entry name" value="HTH_18"/>
    <property type="match status" value="1"/>
</dbReference>
<dbReference type="InterPro" id="IPR018060">
    <property type="entry name" value="HTH_AraC"/>
</dbReference>
<evidence type="ECO:0000259" key="3">
    <source>
        <dbReference type="PROSITE" id="PS01124"/>
    </source>
</evidence>
<comment type="caution">
    <text evidence="4">The sequence shown here is derived from an EMBL/GenBank/DDBJ whole genome shotgun (WGS) entry which is preliminary data.</text>
</comment>
<feature type="transmembrane region" description="Helical" evidence="2">
    <location>
        <begin position="38"/>
        <end position="59"/>
    </location>
</feature>
<dbReference type="PROSITE" id="PS01124">
    <property type="entry name" value="HTH_ARAC_FAMILY_2"/>
    <property type="match status" value="1"/>
</dbReference>
<dbReference type="EMBL" id="JBBPCB010000006">
    <property type="protein sequence ID" value="MEK8180807.1"/>
    <property type="molecule type" value="Genomic_DNA"/>
</dbReference>
<keyword evidence="2" id="KW-0812">Transmembrane</keyword>
<feature type="domain" description="HTH araC/xylS-type" evidence="3">
    <location>
        <begin position="297"/>
        <end position="401"/>
    </location>
</feature>
<accession>A0ABU9E2D1</accession>
<feature type="transmembrane region" description="Helical" evidence="2">
    <location>
        <begin position="65"/>
        <end position="87"/>
    </location>
</feature>
<dbReference type="PANTHER" id="PTHR43280:SF29">
    <property type="entry name" value="ARAC-FAMILY TRANSCRIPTIONAL REGULATOR"/>
    <property type="match status" value="1"/>
</dbReference>
<keyword evidence="2" id="KW-0472">Membrane</keyword>
<dbReference type="PANTHER" id="PTHR43280">
    <property type="entry name" value="ARAC-FAMILY TRANSCRIPTIONAL REGULATOR"/>
    <property type="match status" value="1"/>
</dbReference>
<keyword evidence="1" id="KW-0238">DNA-binding</keyword>
<evidence type="ECO:0000313" key="4">
    <source>
        <dbReference type="EMBL" id="MEK8180807.1"/>
    </source>
</evidence>
<feature type="transmembrane region" description="Helical" evidence="2">
    <location>
        <begin position="6"/>
        <end position="26"/>
    </location>
</feature>
<organism evidence="4 5">
    <name type="scientific">Flavobacterium buctense</name>
    <dbReference type="NCBI Taxonomy" id="1648146"/>
    <lineage>
        <taxon>Bacteria</taxon>
        <taxon>Pseudomonadati</taxon>
        <taxon>Bacteroidota</taxon>
        <taxon>Flavobacteriia</taxon>
        <taxon>Flavobacteriales</taxon>
        <taxon>Flavobacteriaceae</taxon>
        <taxon>Flavobacterium</taxon>
    </lineage>
</organism>
<sequence length="403" mass="47052">MDGFLICFSIICFLLAVLASFILFFVNKEQVFCNRLIGLVILLFGLQNLISFLVFSGLMIKIPHIYRVLGPTTLLILPLSYIYVRAVLKSETSFRKSDWILLIPSVLYAVNLAPVYFLPYEDKLILVRNYLANPRLQGQFNEGILPPYVLLFIRTIWSTVFLIMLFNSLRQFKKNVDNKILEINKDLLQWLTNFSYVLLALVSVFIIHAIIAPIFKLDTKIGDYTLVFAVFILTSILFAKPRVLYGLYLPTSELKFITDYDPKIDNTSEKNTEVVGIHVLDKQKYLKKILENQEYKEAIEQFFRANLPFLNPNYSLDNLVDDLKIPKHTLSSFINQEYGMGFRKFLNSKRVEYLLENYKKPEWKNHTLEAIANESGFKNRSTFILNFREFTQKKPLEYFKDKA</sequence>